<evidence type="ECO:0000313" key="2">
    <source>
        <dbReference type="Proteomes" id="UP000835287"/>
    </source>
</evidence>
<accession>A0ABM8R238</accession>
<keyword evidence="2" id="KW-1185">Reference proteome</keyword>
<gene>
    <name evidence="1" type="ORF">XAC301_11230</name>
</gene>
<organism evidence="1 2">
    <name type="scientific">Xanthomonas arboricola pv. corylina</name>
    <dbReference type="NCBI Taxonomy" id="487821"/>
    <lineage>
        <taxon>Bacteria</taxon>
        <taxon>Pseudomonadati</taxon>
        <taxon>Pseudomonadota</taxon>
        <taxon>Gammaproteobacteria</taxon>
        <taxon>Lysobacterales</taxon>
        <taxon>Lysobacteraceae</taxon>
        <taxon>Xanthomonas</taxon>
    </lineage>
</organism>
<sequence>MMLDRDEVVSCLALVNEVVEHYRGQVLHHDRTMRSVEDLAWIVGEFLQKKVTLDTLKVPSAGKWIRATCIVNDDGSYEIYTLSGLDYDARRFIVCKELFHVILDEEGRRNMDTYSHLQEVTSTFPIPNSVPNSAAVCEYLAEAAAMEFLFPYVEREATITAAGRAGPNHAEVAARYGIPQEYVESYLADGLMTFFGDVLKS</sequence>
<dbReference type="EMBL" id="HG992338">
    <property type="protein sequence ID" value="CAE6728707.1"/>
    <property type="molecule type" value="Genomic_DNA"/>
</dbReference>
<proteinExistence type="predicted"/>
<reference evidence="1 2" key="1">
    <citation type="submission" date="2021-02" db="EMBL/GenBank/DDBJ databases">
        <authorList>
            <person name="Pothier F. J."/>
        </authorList>
    </citation>
    <scope>NUCLEOTIDE SEQUENCE [LARGE SCALE GENOMIC DNA]</scope>
    <source>
        <strain evidence="1 2">301</strain>
    </source>
</reference>
<dbReference type="EMBL" id="HG992338">
    <property type="protein sequence ID" value="CAE6728687.1"/>
    <property type="molecule type" value="Genomic_DNA"/>
</dbReference>
<dbReference type="Proteomes" id="UP000835287">
    <property type="component" value="Chromosome"/>
</dbReference>
<name>A0ABM8R238_9XANT</name>
<evidence type="ECO:0000313" key="1">
    <source>
        <dbReference type="EMBL" id="CAE6728687.1"/>
    </source>
</evidence>
<protein>
    <recommendedName>
        <fullName evidence="3">IrrE N-terminal-like domain-containing protein</fullName>
    </recommendedName>
</protein>
<dbReference type="RefSeq" id="WP_275548338.1">
    <property type="nucleotide sequence ID" value="NZ_HG992338.1"/>
</dbReference>
<evidence type="ECO:0008006" key="3">
    <source>
        <dbReference type="Google" id="ProtNLM"/>
    </source>
</evidence>